<gene>
    <name evidence="3" type="ORF">FSB_LOCUS5326</name>
</gene>
<dbReference type="PANTHER" id="PTHR47718:SF15">
    <property type="entry name" value="PROTEIN FAR1-RELATED SEQUENCE 5-LIKE"/>
    <property type="match status" value="1"/>
</dbReference>
<organism evidence="3">
    <name type="scientific">Fagus sylvatica</name>
    <name type="common">Beechnut</name>
    <dbReference type="NCBI Taxonomy" id="28930"/>
    <lineage>
        <taxon>Eukaryota</taxon>
        <taxon>Viridiplantae</taxon>
        <taxon>Streptophyta</taxon>
        <taxon>Embryophyta</taxon>
        <taxon>Tracheophyta</taxon>
        <taxon>Spermatophyta</taxon>
        <taxon>Magnoliopsida</taxon>
        <taxon>eudicotyledons</taxon>
        <taxon>Gunneridae</taxon>
        <taxon>Pentapetalae</taxon>
        <taxon>rosids</taxon>
        <taxon>fabids</taxon>
        <taxon>Fagales</taxon>
        <taxon>Fagaceae</taxon>
        <taxon>Fagus</taxon>
    </lineage>
</organism>
<dbReference type="EMBL" id="OIVN01000272">
    <property type="protein sequence ID" value="SPC77444.1"/>
    <property type="molecule type" value="Genomic_DNA"/>
</dbReference>
<feature type="region of interest" description="Disordered" evidence="1">
    <location>
        <begin position="1"/>
        <end position="20"/>
    </location>
</feature>
<dbReference type="GO" id="GO:0003676">
    <property type="term" value="F:nucleic acid binding"/>
    <property type="evidence" value="ECO:0007669"/>
    <property type="project" value="InterPro"/>
</dbReference>
<feature type="domain" description="MULE transposase" evidence="2">
    <location>
        <begin position="221"/>
        <end position="315"/>
    </location>
</feature>
<evidence type="ECO:0000313" key="3">
    <source>
        <dbReference type="EMBL" id="SPC77444.1"/>
    </source>
</evidence>
<dbReference type="InterPro" id="IPR036875">
    <property type="entry name" value="Znf_CCHC_sf"/>
</dbReference>
<reference evidence="3" key="1">
    <citation type="submission" date="2018-02" db="EMBL/GenBank/DDBJ databases">
        <authorList>
            <person name="Cohen D.B."/>
            <person name="Kent A.D."/>
        </authorList>
    </citation>
    <scope>NUCLEOTIDE SEQUENCE</scope>
</reference>
<sequence>MDTSVDAKASTSGNNTYDVSVNPTDERVPIHFTKEFISEMTFDTLKKWEEWYKQYSLLMGFGVRREDVRMNKNGEVTMRKWSNTWVVTDLNLTHNHEMTDTHHTLFIPSHRSLTEGEKAQVQSLYETGIKQTQIYEQLEQQAGGYNRLHCTKKDFYNYTYAYRQTKIIDGDAESALRFLQGMSSKEPDFYFDIKTDEDGRLQCLFWSDSTSRLDYACFGDVVAFDSTYKTNKYNLPFVLLVGVNHHHQTIIFGSGLLNLETEEAYTWLLQTFHKGMNNKSPVSVVTDGDKAMHNAIKTVFPNASHRLCSWHLARNATTNITNKAVIRAFTKCMHDIQTPQQFEENWNSMIEYFDLKENKWLCKMYTNRAMWAEAYLRGQFWAEIRSTQRCEGMNARMKKSIQQKDTLVDFMQQYHKKLEGMRHAEAYEEYLTKQKEPPSTDTPLLGLPCEHTFHIMKVERLREIPQNLISLRWTRFAKSHTRPTYYSLSDPNDITEVARYGALTSRCNNLCYVASRSDETYRQFNDALDIVTQQMAGLHASDIEQNHEGIEGSSGRPHILKDPLVAQTKGGYNADKGKQIKKRKCGLCKQEGHTKRTCHLSNIQISSPTLELSSEEDTPFYPPFNDTSVYATNMENPSYPIATDVQVN</sequence>
<name>A0A2N9ES96_FAGSY</name>
<dbReference type="GO" id="GO:0008270">
    <property type="term" value="F:zinc ion binding"/>
    <property type="evidence" value="ECO:0007669"/>
    <property type="project" value="InterPro"/>
</dbReference>
<dbReference type="PANTHER" id="PTHR47718">
    <property type="entry name" value="OS01G0519700 PROTEIN"/>
    <property type="match status" value="1"/>
</dbReference>
<dbReference type="Pfam" id="PF10551">
    <property type="entry name" value="MULE"/>
    <property type="match status" value="1"/>
</dbReference>
<evidence type="ECO:0000259" key="2">
    <source>
        <dbReference type="Pfam" id="PF10551"/>
    </source>
</evidence>
<dbReference type="SUPFAM" id="SSF57756">
    <property type="entry name" value="Retrovirus zinc finger-like domains"/>
    <property type="match status" value="1"/>
</dbReference>
<dbReference type="InterPro" id="IPR018289">
    <property type="entry name" value="MULE_transposase_dom"/>
</dbReference>
<proteinExistence type="predicted"/>
<dbReference type="AlphaFoldDB" id="A0A2N9ES96"/>
<evidence type="ECO:0000256" key="1">
    <source>
        <dbReference type="SAM" id="MobiDB-lite"/>
    </source>
</evidence>
<protein>
    <recommendedName>
        <fullName evidence="2">MULE transposase domain-containing protein</fullName>
    </recommendedName>
</protein>
<accession>A0A2N9ES96</accession>